<dbReference type="AlphaFoldDB" id="A0A841PUH7"/>
<name>A0A841PUH7_9BACI</name>
<evidence type="ECO:0000313" key="3">
    <source>
        <dbReference type="Proteomes" id="UP000581688"/>
    </source>
</evidence>
<dbReference type="RefSeq" id="WP_174495228.1">
    <property type="nucleotide sequence ID" value="NZ_CADDWK010000003.1"/>
</dbReference>
<sequence length="167" mass="20159">MHSGKKSKLKNKLFKKLVFMLCGLLVLLILTVFYIEYQTEKELEKEEFKLMHIQSLNKQIVLTHEKIVKYSHTNAPEEEIIFYVQSLQHMFQIFHQSAVKQNFVNTRWFSDVHNNYWSYSAFVFRNNFSEIFMVKAAKHKSELLDMEDSLQNKVNQLKEKIANYWWK</sequence>
<organism evidence="2 3">
    <name type="scientific">Salirhabdus euzebyi</name>
    <dbReference type="NCBI Taxonomy" id="394506"/>
    <lineage>
        <taxon>Bacteria</taxon>
        <taxon>Bacillati</taxon>
        <taxon>Bacillota</taxon>
        <taxon>Bacilli</taxon>
        <taxon>Bacillales</taxon>
        <taxon>Bacillaceae</taxon>
        <taxon>Salirhabdus</taxon>
    </lineage>
</organism>
<reference evidence="2 3" key="1">
    <citation type="submission" date="2020-08" db="EMBL/GenBank/DDBJ databases">
        <title>Genomic Encyclopedia of Type Strains, Phase IV (KMG-IV): sequencing the most valuable type-strain genomes for metagenomic binning, comparative biology and taxonomic classification.</title>
        <authorList>
            <person name="Goeker M."/>
        </authorList>
    </citation>
    <scope>NUCLEOTIDE SEQUENCE [LARGE SCALE GENOMIC DNA]</scope>
    <source>
        <strain evidence="2 3">DSM 19612</strain>
    </source>
</reference>
<gene>
    <name evidence="2" type="ORF">HNQ94_001103</name>
</gene>
<feature type="transmembrane region" description="Helical" evidence="1">
    <location>
        <begin position="17"/>
        <end position="35"/>
    </location>
</feature>
<comment type="caution">
    <text evidence="2">The sequence shown here is derived from an EMBL/GenBank/DDBJ whole genome shotgun (WGS) entry which is preliminary data.</text>
</comment>
<keyword evidence="1" id="KW-0812">Transmembrane</keyword>
<evidence type="ECO:0000313" key="2">
    <source>
        <dbReference type="EMBL" id="MBB6452657.1"/>
    </source>
</evidence>
<proteinExistence type="predicted"/>
<evidence type="ECO:0000256" key="1">
    <source>
        <dbReference type="SAM" id="Phobius"/>
    </source>
</evidence>
<keyword evidence="1" id="KW-0472">Membrane</keyword>
<protein>
    <submittedName>
        <fullName evidence="2">Uncharacterized protein</fullName>
    </submittedName>
</protein>
<accession>A0A841PUH7</accession>
<dbReference type="EMBL" id="JACHGH010000003">
    <property type="protein sequence ID" value="MBB6452657.1"/>
    <property type="molecule type" value="Genomic_DNA"/>
</dbReference>
<keyword evidence="1" id="KW-1133">Transmembrane helix</keyword>
<dbReference type="Proteomes" id="UP000581688">
    <property type="component" value="Unassembled WGS sequence"/>
</dbReference>
<keyword evidence="3" id="KW-1185">Reference proteome</keyword>